<name>A0A0E0BWR9_9ORYZ</name>
<dbReference type="EnsemblPlants" id="OMERI01G02100.1">
    <property type="protein sequence ID" value="OMERI01G02100.1"/>
    <property type="gene ID" value="OMERI01G02100"/>
</dbReference>
<sequence length="397" mass="43830">MAAVPERESIAAVADTIELSGLKEAALLYANRISECAVFVSGVELRQAPALLELLIKAKRMPPGWVISCDERLRQLSRLANELSIIEEVVLPLLMEDAADLDGVRLLHQYGWSIRHIAQHVDKPGGPFFLAATEASSFVLGLQDHLKSGARSVEFLRKNLEDLRVKIGEFKQLMIRLPAEVGVEEELEEEAAVLVPELESVAAMAEKAGMIGVSGLKEAALLLANRNTRCRVFITAVQLRQAPALLELLTNAKRMPPGWVIPRDKKLRQLSRLANELSIVEEVVLPLLMEDAADVDGVRLLHQYGWSIRHIARHVDKPGGPFFLAAAEASSFVLSLQGHLKSRTRSVEFLRKNLEDVRVKIGEFKQFTVHLPAEVGVEEDGVDGRLVAGEDEEGHQV</sequence>
<keyword evidence="2" id="KW-1185">Reference proteome</keyword>
<dbReference type="Gramene" id="OMERI01G02100.1">
    <property type="protein sequence ID" value="OMERI01G02100.1"/>
    <property type="gene ID" value="OMERI01G02100"/>
</dbReference>
<dbReference type="HOGENOM" id="CLU_695185_0_0_1"/>
<protein>
    <submittedName>
        <fullName evidence="1">Uncharacterized protein</fullName>
    </submittedName>
</protein>
<organism evidence="1">
    <name type="scientific">Oryza meridionalis</name>
    <dbReference type="NCBI Taxonomy" id="40149"/>
    <lineage>
        <taxon>Eukaryota</taxon>
        <taxon>Viridiplantae</taxon>
        <taxon>Streptophyta</taxon>
        <taxon>Embryophyta</taxon>
        <taxon>Tracheophyta</taxon>
        <taxon>Spermatophyta</taxon>
        <taxon>Magnoliopsida</taxon>
        <taxon>Liliopsida</taxon>
        <taxon>Poales</taxon>
        <taxon>Poaceae</taxon>
        <taxon>BOP clade</taxon>
        <taxon>Oryzoideae</taxon>
        <taxon>Oryzeae</taxon>
        <taxon>Oryzinae</taxon>
        <taxon>Oryza</taxon>
    </lineage>
</organism>
<proteinExistence type="predicted"/>
<evidence type="ECO:0000313" key="2">
    <source>
        <dbReference type="Proteomes" id="UP000008021"/>
    </source>
</evidence>
<dbReference type="AlphaFoldDB" id="A0A0E0BWR9"/>
<reference evidence="1" key="1">
    <citation type="submission" date="2015-04" db="UniProtKB">
        <authorList>
            <consortium name="EnsemblPlants"/>
        </authorList>
    </citation>
    <scope>IDENTIFICATION</scope>
</reference>
<dbReference type="Proteomes" id="UP000008021">
    <property type="component" value="Chromosome 1"/>
</dbReference>
<reference evidence="1" key="2">
    <citation type="submission" date="2018-05" db="EMBL/GenBank/DDBJ databases">
        <title>OmerRS3 (Oryza meridionalis Reference Sequence Version 3).</title>
        <authorList>
            <person name="Zhang J."/>
            <person name="Kudrna D."/>
            <person name="Lee S."/>
            <person name="Talag J."/>
            <person name="Welchert J."/>
            <person name="Wing R.A."/>
        </authorList>
    </citation>
    <scope>NUCLEOTIDE SEQUENCE [LARGE SCALE GENOMIC DNA]</scope>
    <source>
        <strain evidence="1">cv. OR44</strain>
    </source>
</reference>
<evidence type="ECO:0000313" key="1">
    <source>
        <dbReference type="EnsemblPlants" id="OMERI01G02100.1"/>
    </source>
</evidence>
<accession>A0A0E0BWR9</accession>